<reference evidence="1 2" key="1">
    <citation type="submission" date="2015-01" db="EMBL/GenBank/DDBJ databases">
        <title>Genome of allotetraploid Gossypium barbadense reveals genomic plasticity and fiber elongation in cotton evolution.</title>
        <authorList>
            <person name="Chen X."/>
            <person name="Liu X."/>
            <person name="Zhao B."/>
            <person name="Zheng H."/>
            <person name="Hu Y."/>
            <person name="Lu G."/>
            <person name="Yang C."/>
            <person name="Chen J."/>
            <person name="Shan C."/>
            <person name="Zhang L."/>
            <person name="Zhou Y."/>
            <person name="Wang L."/>
            <person name="Guo W."/>
            <person name="Bai Y."/>
            <person name="Ruan J."/>
            <person name="Shangguan X."/>
            <person name="Mao Y."/>
            <person name="Jiang J."/>
            <person name="Zhu Y."/>
            <person name="Lei J."/>
            <person name="Kang H."/>
            <person name="Chen S."/>
            <person name="He X."/>
            <person name="Wang R."/>
            <person name="Wang Y."/>
            <person name="Chen J."/>
            <person name="Wang L."/>
            <person name="Yu S."/>
            <person name="Wang B."/>
            <person name="Wei J."/>
            <person name="Song S."/>
            <person name="Lu X."/>
            <person name="Gao Z."/>
            <person name="Gu W."/>
            <person name="Deng X."/>
            <person name="Ma D."/>
            <person name="Wang S."/>
            <person name="Liang W."/>
            <person name="Fang L."/>
            <person name="Cai C."/>
            <person name="Zhu X."/>
            <person name="Zhou B."/>
            <person name="Zhang Y."/>
            <person name="Chen Z."/>
            <person name="Xu S."/>
            <person name="Zhu R."/>
            <person name="Wang S."/>
            <person name="Zhang T."/>
            <person name="Zhao G."/>
        </authorList>
    </citation>
    <scope>NUCLEOTIDE SEQUENCE [LARGE SCALE GENOMIC DNA]</scope>
    <source>
        <strain evidence="2">cv. Xinhai21</strain>
        <tissue evidence="1">Leaf</tissue>
    </source>
</reference>
<protein>
    <submittedName>
        <fullName evidence="1">Uncharacterized protein</fullName>
    </submittedName>
</protein>
<dbReference type="EMBL" id="KZ670086">
    <property type="protein sequence ID" value="PPR83953.1"/>
    <property type="molecule type" value="Genomic_DNA"/>
</dbReference>
<evidence type="ECO:0000313" key="1">
    <source>
        <dbReference type="EMBL" id="PPR83953.1"/>
    </source>
</evidence>
<accession>A0A2P5VYQ2</accession>
<proteinExistence type="predicted"/>
<dbReference type="AlphaFoldDB" id="A0A2P5VYQ2"/>
<sequence>MAEPTSRSERLPCDAYKLGQLQLLPNLLITSPPKSLYFLVLNINVVLAIISHHANALHCPGVPRIFTAMIEFAQLCSAASRALSMFKSLELYTELATGLFVSFRRLGLSKTFRFGRLRHTSLSHERYA</sequence>
<gene>
    <name evidence="1" type="ORF">GOBAR_AA36759</name>
</gene>
<evidence type="ECO:0000313" key="2">
    <source>
        <dbReference type="Proteomes" id="UP000239757"/>
    </source>
</evidence>
<dbReference type="Proteomes" id="UP000239757">
    <property type="component" value="Unassembled WGS sequence"/>
</dbReference>
<organism evidence="1 2">
    <name type="scientific">Gossypium barbadense</name>
    <name type="common">Sea Island cotton</name>
    <name type="synonym">Hibiscus barbadensis</name>
    <dbReference type="NCBI Taxonomy" id="3634"/>
    <lineage>
        <taxon>Eukaryota</taxon>
        <taxon>Viridiplantae</taxon>
        <taxon>Streptophyta</taxon>
        <taxon>Embryophyta</taxon>
        <taxon>Tracheophyta</taxon>
        <taxon>Spermatophyta</taxon>
        <taxon>Magnoliopsida</taxon>
        <taxon>eudicotyledons</taxon>
        <taxon>Gunneridae</taxon>
        <taxon>Pentapetalae</taxon>
        <taxon>rosids</taxon>
        <taxon>malvids</taxon>
        <taxon>Malvales</taxon>
        <taxon>Malvaceae</taxon>
        <taxon>Malvoideae</taxon>
        <taxon>Gossypium</taxon>
    </lineage>
</organism>
<name>A0A2P5VYQ2_GOSBA</name>